<dbReference type="GO" id="GO:0006520">
    <property type="term" value="P:amino acid metabolic process"/>
    <property type="evidence" value="ECO:0007669"/>
    <property type="project" value="InterPro"/>
</dbReference>
<comment type="subcellular location">
    <subcellularLocation>
        <location evidence="1">Mitochondrion</location>
    </subcellularLocation>
</comment>
<dbReference type="FunFam" id="3.40.50.10860:FF:000007">
    <property type="entry name" value="Glutamate dehydrogenase 1, mitochondrial"/>
    <property type="match status" value="1"/>
</dbReference>
<name>A0A8D1UPT5_PIG</name>
<evidence type="ECO:0000256" key="12">
    <source>
        <dbReference type="PIRSR" id="PIRSR000185-2"/>
    </source>
</evidence>
<protein>
    <recommendedName>
        <fullName evidence="10">Glutamate dehydrogenase</fullName>
    </recommendedName>
</protein>
<dbReference type="Proteomes" id="UP000694723">
    <property type="component" value="Unplaced"/>
</dbReference>
<dbReference type="Gene3D" id="3.40.50.10860">
    <property type="entry name" value="Leucine Dehydrogenase, chain A, domain 1"/>
    <property type="match status" value="1"/>
</dbReference>
<dbReference type="SUPFAM" id="SSF53223">
    <property type="entry name" value="Aminoacid dehydrogenase-like, N-terminal domain"/>
    <property type="match status" value="1"/>
</dbReference>
<dbReference type="PRINTS" id="PR00082">
    <property type="entry name" value="GLFDHDRGNASE"/>
</dbReference>
<evidence type="ECO:0000256" key="9">
    <source>
        <dbReference type="ARBA" id="ARBA00048577"/>
    </source>
</evidence>
<evidence type="ECO:0000256" key="7">
    <source>
        <dbReference type="ARBA" id="ARBA00047084"/>
    </source>
</evidence>
<evidence type="ECO:0000256" key="13">
    <source>
        <dbReference type="PIRSR" id="PIRSR000185-3"/>
    </source>
</evidence>
<feature type="binding site" evidence="12">
    <location>
        <position position="134"/>
    </location>
    <ligand>
        <name>substrate</name>
    </ligand>
</feature>
<feature type="site" description="Important for catalysis" evidence="13">
    <location>
        <position position="212"/>
    </location>
</feature>
<dbReference type="Gene3D" id="1.10.287.140">
    <property type="match status" value="1"/>
</dbReference>
<evidence type="ECO:0000256" key="10">
    <source>
        <dbReference type="PIRNR" id="PIRNR000185"/>
    </source>
</evidence>
<evidence type="ECO:0000256" key="3">
    <source>
        <dbReference type="ARBA" id="ARBA00022741"/>
    </source>
</evidence>
<evidence type="ECO:0000313" key="17">
    <source>
        <dbReference type="Proteomes" id="UP000694723"/>
    </source>
</evidence>
<evidence type="ECO:0000256" key="6">
    <source>
        <dbReference type="ARBA" id="ARBA00023128"/>
    </source>
</evidence>
<feature type="binding site" evidence="12">
    <location>
        <position position="399"/>
    </location>
    <ligand>
        <name>substrate</name>
    </ligand>
</feature>
<comment type="subunit">
    <text evidence="7">Homohexamer. Interacts with HADH; this interaction inhibits the activation of GLUD1.</text>
</comment>
<dbReference type="FunFam" id="1.10.287.140:FF:000001">
    <property type="entry name" value="Glutamate dehydrogenase 1, mitochondrial"/>
    <property type="match status" value="1"/>
</dbReference>
<comment type="catalytic activity">
    <reaction evidence="9">
        <text>L-glutamate + NADP(+) + H2O = 2-oxoglutarate + NH4(+) + NADPH + H(+)</text>
        <dbReference type="Rhea" id="RHEA:11612"/>
        <dbReference type="ChEBI" id="CHEBI:15377"/>
        <dbReference type="ChEBI" id="CHEBI:15378"/>
        <dbReference type="ChEBI" id="CHEBI:16810"/>
        <dbReference type="ChEBI" id="CHEBI:28938"/>
        <dbReference type="ChEBI" id="CHEBI:29985"/>
        <dbReference type="ChEBI" id="CHEBI:57783"/>
        <dbReference type="ChEBI" id="CHEBI:58349"/>
        <dbReference type="EC" id="1.4.1.3"/>
    </reaction>
</comment>
<evidence type="ECO:0000256" key="4">
    <source>
        <dbReference type="ARBA" id="ARBA00022840"/>
    </source>
</evidence>
<accession>A0A8D1UPT5</accession>
<keyword evidence="6" id="KW-0496">Mitochondrion</keyword>
<evidence type="ECO:0000259" key="15">
    <source>
        <dbReference type="SMART" id="SM00839"/>
    </source>
</evidence>
<keyword evidence="3 12" id="KW-0547">Nucleotide-binding</keyword>
<dbReference type="InterPro" id="IPR014362">
    <property type="entry name" value="Glu_DH"/>
</dbReference>
<dbReference type="GO" id="GO:0004353">
    <property type="term" value="F:glutamate dehydrogenase [NAD(P)+] activity"/>
    <property type="evidence" value="ECO:0007669"/>
    <property type="project" value="UniProtKB-EC"/>
</dbReference>
<keyword evidence="4" id="KW-0067">ATP-binding</keyword>
<dbReference type="InterPro" id="IPR033524">
    <property type="entry name" value="Glu/Leu/Phe/Val_DH_AS"/>
</dbReference>
<organism evidence="16 17">
    <name type="scientific">Sus scrofa</name>
    <name type="common">Pig</name>
    <dbReference type="NCBI Taxonomy" id="9823"/>
    <lineage>
        <taxon>Eukaryota</taxon>
        <taxon>Metazoa</taxon>
        <taxon>Chordata</taxon>
        <taxon>Craniata</taxon>
        <taxon>Vertebrata</taxon>
        <taxon>Euteleostomi</taxon>
        <taxon>Mammalia</taxon>
        <taxon>Eutheria</taxon>
        <taxon>Laurasiatheria</taxon>
        <taxon>Artiodactyla</taxon>
        <taxon>Suina</taxon>
        <taxon>Suidae</taxon>
        <taxon>Sus</taxon>
    </lineage>
</organism>
<feature type="binding site" evidence="12">
    <location>
        <position position="259"/>
    </location>
    <ligand>
        <name>NAD(+)</name>
        <dbReference type="ChEBI" id="CHEBI:57540"/>
    </ligand>
</feature>
<proteinExistence type="inferred from homology"/>
<dbReference type="SMART" id="SM00839">
    <property type="entry name" value="ELFV_dehydrog"/>
    <property type="match status" value="1"/>
</dbReference>
<dbReference type="PANTHER" id="PTHR11606:SF13">
    <property type="entry name" value="GLUTAMATE DEHYDROGENASE 1, MITOCHONDRIAL"/>
    <property type="match status" value="1"/>
</dbReference>
<dbReference type="SUPFAM" id="SSF51735">
    <property type="entry name" value="NAD(P)-binding Rossmann-fold domains"/>
    <property type="match status" value="1"/>
</dbReference>
<dbReference type="Gene3D" id="3.40.50.720">
    <property type="entry name" value="NAD(P)-binding Rossmann-like Domain"/>
    <property type="match status" value="1"/>
</dbReference>
<reference evidence="16" key="1">
    <citation type="submission" date="2025-08" db="UniProtKB">
        <authorList>
            <consortium name="Ensembl"/>
        </authorList>
    </citation>
    <scope>IDENTIFICATION</scope>
</reference>
<dbReference type="PANTHER" id="PTHR11606">
    <property type="entry name" value="GLUTAMATE DEHYDROGENASE"/>
    <property type="match status" value="1"/>
</dbReference>
<comment type="catalytic activity">
    <reaction evidence="8">
        <text>L-glutamate + NAD(+) + H2O = 2-oxoglutarate + NH4(+) + NADH + H(+)</text>
        <dbReference type="Rhea" id="RHEA:15133"/>
        <dbReference type="ChEBI" id="CHEBI:15377"/>
        <dbReference type="ChEBI" id="CHEBI:15378"/>
        <dbReference type="ChEBI" id="CHEBI:16810"/>
        <dbReference type="ChEBI" id="CHEBI:28938"/>
        <dbReference type="ChEBI" id="CHEBI:29985"/>
        <dbReference type="ChEBI" id="CHEBI:57540"/>
        <dbReference type="ChEBI" id="CHEBI:57945"/>
        <dbReference type="EC" id="1.4.1.3"/>
    </reaction>
</comment>
<dbReference type="InterPro" id="IPR036291">
    <property type="entry name" value="NAD(P)-bd_dom_sf"/>
</dbReference>
<evidence type="ECO:0000256" key="11">
    <source>
        <dbReference type="PIRSR" id="PIRSR000185-1"/>
    </source>
</evidence>
<evidence type="ECO:0000256" key="2">
    <source>
        <dbReference type="ARBA" id="ARBA00006382"/>
    </source>
</evidence>
<evidence type="ECO:0000256" key="8">
    <source>
        <dbReference type="ARBA" id="ARBA00047867"/>
    </source>
</evidence>
<dbReference type="FunFam" id="3.40.50.720:FF:000100">
    <property type="entry name" value="Glutamate dehydrogenase 1, mitochondrial"/>
    <property type="match status" value="1"/>
</dbReference>
<keyword evidence="5 10" id="KW-0560">Oxidoreductase</keyword>
<evidence type="ECO:0000256" key="5">
    <source>
        <dbReference type="ARBA" id="ARBA00023002"/>
    </source>
</evidence>
<evidence type="ECO:0000313" key="16">
    <source>
        <dbReference type="Ensembl" id="ENSSSCP00060012601.1"/>
    </source>
</evidence>
<dbReference type="PIRSF" id="PIRSF000185">
    <property type="entry name" value="Glu_DH"/>
    <property type="match status" value="1"/>
</dbReference>
<dbReference type="InterPro" id="IPR046346">
    <property type="entry name" value="Aminoacid_DH-like_N_sf"/>
</dbReference>
<dbReference type="Pfam" id="PF00208">
    <property type="entry name" value="ELFV_dehydrog"/>
    <property type="match status" value="1"/>
</dbReference>
<dbReference type="GO" id="GO:0005739">
    <property type="term" value="C:mitochondrion"/>
    <property type="evidence" value="ECO:0007669"/>
    <property type="project" value="UniProtKB-SubCell"/>
</dbReference>
<dbReference type="Pfam" id="PF02812">
    <property type="entry name" value="ELFV_dehydrog_N"/>
    <property type="match status" value="1"/>
</dbReference>
<dbReference type="Ensembl" id="ENSSSCT00060029388.1">
    <property type="protein sequence ID" value="ENSSSCP00060012601.1"/>
    <property type="gene ID" value="ENSSSCG00060021676.1"/>
</dbReference>
<dbReference type="GO" id="GO:0005524">
    <property type="term" value="F:ATP binding"/>
    <property type="evidence" value="ECO:0007669"/>
    <property type="project" value="UniProtKB-KW"/>
</dbReference>
<dbReference type="AlphaFoldDB" id="A0A8D1UPT5"/>
<evidence type="ECO:0000256" key="1">
    <source>
        <dbReference type="ARBA" id="ARBA00004173"/>
    </source>
</evidence>
<feature type="binding site" evidence="12">
    <location>
        <position position="296"/>
    </location>
    <ligand>
        <name>NAD(+)</name>
        <dbReference type="ChEBI" id="CHEBI:57540"/>
    </ligand>
</feature>
<feature type="active site" description="Proton donor" evidence="11">
    <location>
        <position position="170"/>
    </location>
</feature>
<dbReference type="InterPro" id="IPR006096">
    <property type="entry name" value="Glu/Leu/Phe/Val/Trp_DH_C"/>
</dbReference>
<feature type="domain" description="Glutamate/phenylalanine/leucine/valine/L-tryptophan dehydrogenase C-terminal" evidence="15">
    <location>
        <begin position="254"/>
        <end position="493"/>
    </location>
</feature>
<dbReference type="InterPro" id="IPR006097">
    <property type="entry name" value="Glu/Leu/Phe/Val/Trp_DH_dimer"/>
</dbReference>
<dbReference type="PROSITE" id="PS00074">
    <property type="entry name" value="GLFV_DEHYDROGENASE"/>
    <property type="match status" value="1"/>
</dbReference>
<evidence type="ECO:0000256" key="14">
    <source>
        <dbReference type="RuleBase" id="RU004417"/>
    </source>
</evidence>
<comment type="similarity">
    <text evidence="2 10 14">Belongs to the Glu/Leu/Phe/Val dehydrogenases family.</text>
</comment>
<sequence>NKTKTIILADSPALLGLGPSGQPAAATAPQPGFRPHLQRHYNQAAADHEEDLNFFKMMEGFDCSAIIVEDKLVEGLKTREGEEQKQNRVRGILRIIKPCNHVLRPSFPIPGDDGFLEAMEGYRAQHSQRQTPCKGSICYSTDVSVDEVKALASLMTSKCAVVDVPFGGAKAGVKINPRNYTDNELGKISRRFTMKLAKKGFIGPGIDVPAPDVSTGEREMSWIADTYASTIGHYGINAHACITGKPISQGGIHGCISATGQGIFHGTENFISGASYILGMTPGFGDKTFIVQGFRNVGLYSVRYLYRFGAECVGDGIDPKELEDFRLQHGTLLGFPKAKIYEGNILEADCDILIPAASEKKLTKSNAPGVKAKIIAEGIFLERNFMAILYLNAGGVTISYCEWLKNLNHVSYGHLTFKYERDSNYHLLLSVQENRISGASEKDIVHSDLAYTMKLSARQIMHTAMKYNLGLDQRTAAYVNTIEKVFKVYSEAGVTFT</sequence>
<feature type="binding site" evidence="12">
    <location>
        <position position="158"/>
    </location>
    <ligand>
        <name>substrate</name>
    </ligand>
</feature>
<keyword evidence="12" id="KW-0520">NAD</keyword>
<dbReference type="InterPro" id="IPR006095">
    <property type="entry name" value="Glu/Leu/Phe/Val/Trp_DH"/>
</dbReference>